<dbReference type="OrthoDB" id="9811849at2"/>
<evidence type="ECO:0000313" key="2">
    <source>
        <dbReference type="EMBL" id="TCJ12935.1"/>
    </source>
</evidence>
<dbReference type="SUPFAM" id="SSF52821">
    <property type="entry name" value="Rhodanese/Cell cycle control phosphatase"/>
    <property type="match status" value="1"/>
</dbReference>
<dbReference type="RefSeq" id="WP_131447868.1">
    <property type="nucleotide sequence ID" value="NZ_SJZB01000042.1"/>
</dbReference>
<name>A0A4R1B8G8_9PROT</name>
<dbReference type="AlphaFoldDB" id="A0A4R1B8G8"/>
<gene>
    <name evidence="2" type="ORF">EZJ19_11965</name>
</gene>
<proteinExistence type="predicted"/>
<dbReference type="InterPro" id="IPR036873">
    <property type="entry name" value="Rhodanese-like_dom_sf"/>
</dbReference>
<reference evidence="2 3" key="1">
    <citation type="submission" date="2019-03" db="EMBL/GenBank/DDBJ databases">
        <title>Genome sequence of Thiobacillaceae bacterium LSR1, a sulfur-oxidizing bacterium isolated from freshwater sediment.</title>
        <authorList>
            <person name="Li S."/>
        </authorList>
    </citation>
    <scope>NUCLEOTIDE SEQUENCE [LARGE SCALE GENOMIC DNA]</scope>
    <source>
        <strain evidence="2 3">LSR1</strain>
    </source>
</reference>
<keyword evidence="3" id="KW-1185">Reference proteome</keyword>
<dbReference type="InterPro" id="IPR050229">
    <property type="entry name" value="GlpE_sulfurtransferase"/>
</dbReference>
<dbReference type="Proteomes" id="UP000295443">
    <property type="component" value="Unassembled WGS sequence"/>
</dbReference>
<organism evidence="2 3">
    <name type="scientific">Parasulfuritortus cantonensis</name>
    <dbReference type="NCBI Taxonomy" id="2528202"/>
    <lineage>
        <taxon>Bacteria</taxon>
        <taxon>Pseudomonadati</taxon>
        <taxon>Pseudomonadota</taxon>
        <taxon>Betaproteobacteria</taxon>
        <taxon>Nitrosomonadales</taxon>
        <taxon>Thiobacillaceae</taxon>
        <taxon>Parasulfuritortus</taxon>
    </lineage>
</organism>
<dbReference type="GO" id="GO:0016740">
    <property type="term" value="F:transferase activity"/>
    <property type="evidence" value="ECO:0007669"/>
    <property type="project" value="UniProtKB-KW"/>
</dbReference>
<dbReference type="Pfam" id="PF00581">
    <property type="entry name" value="Rhodanese"/>
    <property type="match status" value="1"/>
</dbReference>
<dbReference type="InterPro" id="IPR001763">
    <property type="entry name" value="Rhodanese-like_dom"/>
</dbReference>
<feature type="domain" description="Rhodanese" evidence="1">
    <location>
        <begin position="17"/>
        <end position="105"/>
    </location>
</feature>
<dbReference type="Gene3D" id="3.40.250.10">
    <property type="entry name" value="Rhodanese-like domain"/>
    <property type="match status" value="1"/>
</dbReference>
<dbReference type="PANTHER" id="PTHR43031">
    <property type="entry name" value="FAD-DEPENDENT OXIDOREDUCTASE"/>
    <property type="match status" value="1"/>
</dbReference>
<dbReference type="SMART" id="SM00450">
    <property type="entry name" value="RHOD"/>
    <property type="match status" value="1"/>
</dbReference>
<dbReference type="PANTHER" id="PTHR43031:SF17">
    <property type="entry name" value="SULFURTRANSFERASE YTWF-RELATED"/>
    <property type="match status" value="1"/>
</dbReference>
<evidence type="ECO:0000259" key="1">
    <source>
        <dbReference type="PROSITE" id="PS50206"/>
    </source>
</evidence>
<dbReference type="PROSITE" id="PS50206">
    <property type="entry name" value="RHODANESE_3"/>
    <property type="match status" value="1"/>
</dbReference>
<comment type="caution">
    <text evidence="2">The sequence shown here is derived from an EMBL/GenBank/DDBJ whole genome shotgun (WGS) entry which is preliminary data.</text>
</comment>
<dbReference type="EMBL" id="SJZB01000042">
    <property type="protein sequence ID" value="TCJ12935.1"/>
    <property type="molecule type" value="Genomic_DNA"/>
</dbReference>
<sequence length="107" mass="12249">MRHLRPAELKAWLDDPARERPFLLDVRESWEFDVCRIEGAELVPMRTIPARLAELNPGRETVVICHHGVRSFHAARYLEHNGFTNVINLTGGVDAWAKEADPTMPTY</sequence>
<protein>
    <submittedName>
        <fullName evidence="2">Sulfurtransferase</fullName>
    </submittedName>
</protein>
<evidence type="ECO:0000313" key="3">
    <source>
        <dbReference type="Proteomes" id="UP000295443"/>
    </source>
</evidence>
<keyword evidence="2" id="KW-0808">Transferase</keyword>
<accession>A0A4R1B8G8</accession>